<keyword evidence="2" id="KW-1133">Transmembrane helix</keyword>
<keyword evidence="1" id="KW-0964">Secreted</keyword>
<dbReference type="PROSITE" id="PS50847">
    <property type="entry name" value="GRAM_POS_ANCHORING"/>
    <property type="match status" value="1"/>
</dbReference>
<gene>
    <name evidence="4" type="ORF">GM51_8775</name>
</gene>
<proteinExistence type="predicted"/>
<reference evidence="4" key="1">
    <citation type="submission" date="2014-06" db="EMBL/GenBank/DDBJ databases">
        <title>Key roles for freshwater Actinobacteria revealed by deep metagenomic sequencing.</title>
        <authorList>
            <person name="Ghai R."/>
            <person name="Mizuno C.M."/>
            <person name="Picazo A."/>
            <person name="Camacho A."/>
            <person name="Rodriguez-Valera F."/>
        </authorList>
    </citation>
    <scope>NUCLEOTIDE SEQUENCE</scope>
</reference>
<comment type="caution">
    <text evidence="4">The sequence shown here is derived from an EMBL/GenBank/DDBJ whole genome shotgun (WGS) entry which is preliminary data.</text>
</comment>
<accession>A0A094Q235</accession>
<dbReference type="AlphaFoldDB" id="A0A094Q235"/>
<protein>
    <recommendedName>
        <fullName evidence="3">Gram-positive cocci surface proteins LPxTG domain-containing protein</fullName>
    </recommendedName>
</protein>
<dbReference type="EMBL" id="JNSL01000047">
    <property type="protein sequence ID" value="KGA18190.1"/>
    <property type="molecule type" value="Genomic_DNA"/>
</dbReference>
<dbReference type="InterPro" id="IPR019931">
    <property type="entry name" value="LPXTG_anchor"/>
</dbReference>
<organism evidence="4">
    <name type="scientific">freshwater metagenome</name>
    <dbReference type="NCBI Taxonomy" id="449393"/>
    <lineage>
        <taxon>unclassified sequences</taxon>
        <taxon>metagenomes</taxon>
        <taxon>ecological metagenomes</taxon>
    </lineage>
</organism>
<dbReference type="NCBIfam" id="TIGR01167">
    <property type="entry name" value="LPXTG_anchor"/>
    <property type="match status" value="1"/>
</dbReference>
<feature type="transmembrane region" description="Helical" evidence="2">
    <location>
        <begin position="178"/>
        <end position="199"/>
    </location>
</feature>
<keyword evidence="2" id="KW-0472">Membrane</keyword>
<name>A0A094Q235_9ZZZZ</name>
<feature type="domain" description="Gram-positive cocci surface proteins LPxTG" evidence="3">
    <location>
        <begin position="168"/>
        <end position="206"/>
    </location>
</feature>
<evidence type="ECO:0000313" key="4">
    <source>
        <dbReference type="EMBL" id="KGA18190.1"/>
    </source>
</evidence>
<evidence type="ECO:0000256" key="1">
    <source>
        <dbReference type="ARBA" id="ARBA00022525"/>
    </source>
</evidence>
<sequence length="206" mass="21382">MKKKFALAALGVVVSAVTVLGVSPAQAATVGSTEKYELCDAADGAETFTIAGVTAGDLLVYNFYKFSNVSDYTASYIEPYILVGDAANETRSFTVADVAALANQAGITDWPLEMNVVVYPAGTTNFNFETTPSTAFQYFAVGIRFLGGGLYEACPKPAVAEAPVSDQLPDTGDNGSTIGVFSAIAAGLLAAGALALVTVRRRLARN</sequence>
<evidence type="ECO:0000256" key="2">
    <source>
        <dbReference type="SAM" id="Phobius"/>
    </source>
</evidence>
<evidence type="ECO:0000259" key="3">
    <source>
        <dbReference type="PROSITE" id="PS50847"/>
    </source>
</evidence>
<keyword evidence="2" id="KW-0812">Transmembrane</keyword>